<dbReference type="Proteomes" id="UP001501676">
    <property type="component" value="Unassembled WGS sequence"/>
</dbReference>
<sequence length="793" mass="85032">MVEGRRDGGAVVVERSVWVSHAEHDHPWADGLVTALNATGVPVAGTTWCGGPLRASFTGVVLPLLSPDYLNSPVAAAELTLAGDLVRSGSTWLQPVLIRRVVAPPLPDGCTPIDLSSVQPSEVEQRLRNVVDRVHELLTTPPQPRATARRGGVVGQLRATLLAAPEDRPLAEQVALTLRSAGPLGSLALVLVGDDRGTLRDPGRVLLMLITRALINSGVLESRPLLAALRRQRGGALTVLPVIGGPVSWHQSSIRHLPPLPRGGRPLTSWESLDEALQSVAHGTALACAEIERRSREAPQPAPPEAVPDRPVHLVGQVFRRSGTPEHTFVEPPEFHRVTLSLTEPGRSVVFQGPSGIGKTTLLERATGAVGFHLVDLDVIAGEAVDARQIRRIRSASTPVVIDDAHRIPVEVRDLVAAEIKACADAGGPRKLVLVGSSGVATYLTASRPDLITRLDVYSLGRVDDERILSLIRRGEQALNVSFTQRDAIVRTAAGSLLTAQMLCWELAASAGISGTTAIHTSVNTDIGLVIEHVLRVCQERYGAVIRAFVALDGPRKIGCARLLVALSQTEDGVLQLTDSPSARTVLDAGDRFAPHLWVERGAGLLLAEDPQLVFYLRRLTLETLAAMAGKRVPQPRDQVLVWHSEADARIWRELAGELDENLAVDVWNESRIVSGDRWRSEFAAALSRATDAVVLVGPGLLAWPQVEGGALPGLLAEAADDGCHVRALVTRPGLPADHPFVRYLPVGPPVKPLSMLRPAMRGDVWRRLVRAFDSTGRAAATDDLARSDDLPS</sequence>
<evidence type="ECO:0000313" key="2">
    <source>
        <dbReference type="EMBL" id="GAA3391239.1"/>
    </source>
</evidence>
<protein>
    <recommendedName>
        <fullName evidence="1">AAA+ ATPase domain-containing protein</fullName>
    </recommendedName>
</protein>
<dbReference type="InterPro" id="IPR003593">
    <property type="entry name" value="AAA+_ATPase"/>
</dbReference>
<name>A0ABP6T4D9_9ACTN</name>
<reference evidence="3" key="1">
    <citation type="journal article" date="2019" name="Int. J. Syst. Evol. Microbiol.">
        <title>The Global Catalogue of Microorganisms (GCM) 10K type strain sequencing project: providing services to taxonomists for standard genome sequencing and annotation.</title>
        <authorList>
            <consortium name="The Broad Institute Genomics Platform"/>
            <consortium name="The Broad Institute Genome Sequencing Center for Infectious Disease"/>
            <person name="Wu L."/>
            <person name="Ma J."/>
        </authorList>
    </citation>
    <scope>NUCLEOTIDE SEQUENCE [LARGE SCALE GENOMIC DNA]</scope>
    <source>
        <strain evidence="3">JCM 9458</strain>
    </source>
</reference>
<dbReference type="Gene3D" id="3.40.50.300">
    <property type="entry name" value="P-loop containing nucleotide triphosphate hydrolases"/>
    <property type="match status" value="1"/>
</dbReference>
<organism evidence="2 3">
    <name type="scientific">Cryptosporangium minutisporangium</name>
    <dbReference type="NCBI Taxonomy" id="113569"/>
    <lineage>
        <taxon>Bacteria</taxon>
        <taxon>Bacillati</taxon>
        <taxon>Actinomycetota</taxon>
        <taxon>Actinomycetes</taxon>
        <taxon>Cryptosporangiales</taxon>
        <taxon>Cryptosporangiaceae</taxon>
        <taxon>Cryptosporangium</taxon>
    </lineage>
</organism>
<keyword evidence="3" id="KW-1185">Reference proteome</keyword>
<dbReference type="InterPro" id="IPR000157">
    <property type="entry name" value="TIR_dom"/>
</dbReference>
<dbReference type="InterPro" id="IPR027417">
    <property type="entry name" value="P-loop_NTPase"/>
</dbReference>
<dbReference type="SUPFAM" id="SSF52540">
    <property type="entry name" value="P-loop containing nucleoside triphosphate hydrolases"/>
    <property type="match status" value="1"/>
</dbReference>
<evidence type="ECO:0000313" key="3">
    <source>
        <dbReference type="Proteomes" id="UP001501676"/>
    </source>
</evidence>
<accession>A0ABP6T4D9</accession>
<proteinExistence type="predicted"/>
<gene>
    <name evidence="2" type="ORF">GCM10020369_48390</name>
</gene>
<dbReference type="Pfam" id="PF13676">
    <property type="entry name" value="TIR_2"/>
    <property type="match status" value="1"/>
</dbReference>
<evidence type="ECO:0000259" key="1">
    <source>
        <dbReference type="SMART" id="SM00382"/>
    </source>
</evidence>
<dbReference type="SMART" id="SM00382">
    <property type="entry name" value="AAA"/>
    <property type="match status" value="1"/>
</dbReference>
<dbReference type="EMBL" id="BAAAYN010000031">
    <property type="protein sequence ID" value="GAA3391239.1"/>
    <property type="molecule type" value="Genomic_DNA"/>
</dbReference>
<comment type="caution">
    <text evidence="2">The sequence shown here is derived from an EMBL/GenBank/DDBJ whole genome shotgun (WGS) entry which is preliminary data.</text>
</comment>
<feature type="domain" description="AAA+ ATPase" evidence="1">
    <location>
        <begin position="345"/>
        <end position="473"/>
    </location>
</feature>